<evidence type="ECO:0000313" key="3">
    <source>
        <dbReference type="EMBL" id="HGN85702.1"/>
    </source>
</evidence>
<organism evidence="2">
    <name type="scientific">Thermus tengchongensis</name>
    <dbReference type="NCBI Taxonomy" id="1214928"/>
    <lineage>
        <taxon>Bacteria</taxon>
        <taxon>Thermotogati</taxon>
        <taxon>Deinococcota</taxon>
        <taxon>Deinococci</taxon>
        <taxon>Thermales</taxon>
        <taxon>Thermaceae</taxon>
        <taxon>Thermus</taxon>
    </lineage>
</organism>
<feature type="region of interest" description="Disordered" evidence="1">
    <location>
        <begin position="167"/>
        <end position="208"/>
    </location>
</feature>
<comment type="caution">
    <text evidence="2">The sequence shown here is derived from an EMBL/GenBank/DDBJ whole genome shotgun (WGS) entry which is preliminary data.</text>
</comment>
<accession>A0A7V4E5C2</accession>
<gene>
    <name evidence="3" type="ORF">ENT80_05975</name>
    <name evidence="2" type="ORF">ENU54_01895</name>
</gene>
<sequence>MAHRALYDPTPEEWRYYSFSPTAVRWARVALEAEGYEVEAHAALLEFGVLLAAWHPEKGTGFLLDVYDVNLVARHGPEALRKGLVRGYAANHVREDEPGYHIRRYAEAALARIVNEFAREAVPGNRNNALNRMAYQLGRLVGGGLIAEEEARALIFGEAEKVFQPSERAEVEGTVRSGLEAGKRKPAPRPERLLGLKPRKGVVPPWRE</sequence>
<reference evidence="2" key="1">
    <citation type="journal article" date="2020" name="mSystems">
        <title>Genome- and Community-Level Interaction Insights into Carbon Utilization and Element Cycling Functions of Hydrothermarchaeota in Hydrothermal Sediment.</title>
        <authorList>
            <person name="Zhou Z."/>
            <person name="Liu Y."/>
            <person name="Xu W."/>
            <person name="Pan J."/>
            <person name="Luo Z.H."/>
            <person name="Li M."/>
        </authorList>
    </citation>
    <scope>NUCLEOTIDE SEQUENCE [LARGE SCALE GENOMIC DNA]</scope>
    <source>
        <strain evidence="3">SpSt-611</strain>
        <strain evidence="2">SpSt-679</strain>
    </source>
</reference>
<dbReference type="EMBL" id="DTAB01000340">
    <property type="protein sequence ID" value="HGN85702.1"/>
    <property type="molecule type" value="Genomic_DNA"/>
</dbReference>
<name>A0A7V4E5C2_9DEIN</name>
<evidence type="ECO:0000313" key="2">
    <source>
        <dbReference type="EMBL" id="HGL49351.1"/>
    </source>
</evidence>
<evidence type="ECO:0000256" key="1">
    <source>
        <dbReference type="SAM" id="MobiDB-lite"/>
    </source>
</evidence>
<dbReference type="AlphaFoldDB" id="A0A7V4E5C2"/>
<proteinExistence type="predicted"/>
<protein>
    <submittedName>
        <fullName evidence="2">Uncharacterized protein</fullName>
    </submittedName>
</protein>
<dbReference type="EMBL" id="DTCX01000110">
    <property type="protein sequence ID" value="HGL49351.1"/>
    <property type="molecule type" value="Genomic_DNA"/>
</dbReference>